<name>A0A2S8SSC8_9BACT</name>
<dbReference type="InterPro" id="IPR028082">
    <property type="entry name" value="Peripla_BP_I"/>
</dbReference>
<dbReference type="Gene3D" id="3.40.50.2300">
    <property type="match status" value="2"/>
</dbReference>
<evidence type="ECO:0000256" key="2">
    <source>
        <dbReference type="ARBA" id="ARBA00007639"/>
    </source>
</evidence>
<dbReference type="Pfam" id="PF13407">
    <property type="entry name" value="Peripla_BP_4"/>
    <property type="match status" value="1"/>
</dbReference>
<dbReference type="Proteomes" id="UP000237684">
    <property type="component" value="Unassembled WGS sequence"/>
</dbReference>
<evidence type="ECO:0000313" key="5">
    <source>
        <dbReference type="EMBL" id="PQV63713.1"/>
    </source>
</evidence>
<dbReference type="PANTHER" id="PTHR30036:SF7">
    <property type="entry name" value="ABC TRANSPORTER PERIPLASMIC-BINDING PROTEIN YPHF"/>
    <property type="match status" value="1"/>
</dbReference>
<gene>
    <name evidence="5" type="ORF">B1R32_10952</name>
</gene>
<evidence type="ECO:0000256" key="1">
    <source>
        <dbReference type="ARBA" id="ARBA00004196"/>
    </source>
</evidence>
<dbReference type="GO" id="GO:0030288">
    <property type="term" value="C:outer membrane-bounded periplasmic space"/>
    <property type="evidence" value="ECO:0007669"/>
    <property type="project" value="TreeGrafter"/>
</dbReference>
<sequence>MKIPHLALSSALLLLPLVGCTSSETSTSGNSTSETASSGGKALKLAFVTNNASDFWTVARKGVEKADTELANVSVEFKLPGEGTAAEQTRLVDDLLAKGIDGMAISPVDPANQTELLNKAAGQTLVFTQDSDAAKSKRACYIGTDNVAAGKQAGELLRKALPNGGKVMVFVGKIDAQNAADRYNGVKSALVGSKVQILDVRTDDTDRAKAKSNVSDALVKYPDLAACVGLWSYNGPAILGAVKSAGKVGKVKIVCFDEEDDTLAGIKSGAIEATVVQQPFEFGYQSIINMSKYLGGDKSVIPAGKQIFVPTKAITKANVAAFQTELNKLRGR</sequence>
<dbReference type="GO" id="GO:0030246">
    <property type="term" value="F:carbohydrate binding"/>
    <property type="evidence" value="ECO:0007669"/>
    <property type="project" value="TreeGrafter"/>
</dbReference>
<feature type="chain" id="PRO_5015491293" evidence="3">
    <location>
        <begin position="24"/>
        <end position="332"/>
    </location>
</feature>
<dbReference type="OrthoDB" id="9800520at2"/>
<evidence type="ECO:0000259" key="4">
    <source>
        <dbReference type="Pfam" id="PF13407"/>
    </source>
</evidence>
<feature type="domain" description="Periplasmic binding protein" evidence="4">
    <location>
        <begin position="47"/>
        <end position="297"/>
    </location>
</feature>
<organism evidence="5 6">
    <name type="scientific">Abditibacterium utsteinense</name>
    <dbReference type="NCBI Taxonomy" id="1960156"/>
    <lineage>
        <taxon>Bacteria</taxon>
        <taxon>Pseudomonadati</taxon>
        <taxon>Abditibacteriota</taxon>
        <taxon>Abditibacteriia</taxon>
        <taxon>Abditibacteriales</taxon>
        <taxon>Abditibacteriaceae</taxon>
        <taxon>Abditibacterium</taxon>
    </lineage>
</organism>
<keyword evidence="3" id="KW-0732">Signal</keyword>
<reference evidence="5 6" key="1">
    <citation type="journal article" date="2018" name="Syst. Appl. Microbiol.">
        <title>Abditibacterium utsteinense sp. nov., the first cultivated member of candidate phylum FBP, isolated from ice-free Antarctic soil samples.</title>
        <authorList>
            <person name="Tahon G."/>
            <person name="Tytgat B."/>
            <person name="Lebbe L."/>
            <person name="Carlier A."/>
            <person name="Willems A."/>
        </authorList>
    </citation>
    <scope>NUCLEOTIDE SEQUENCE [LARGE SCALE GENOMIC DNA]</scope>
    <source>
        <strain evidence="5 6">LMG 29911</strain>
    </source>
</reference>
<evidence type="ECO:0000313" key="6">
    <source>
        <dbReference type="Proteomes" id="UP000237684"/>
    </source>
</evidence>
<dbReference type="SUPFAM" id="SSF53822">
    <property type="entry name" value="Periplasmic binding protein-like I"/>
    <property type="match status" value="1"/>
</dbReference>
<keyword evidence="6" id="KW-1185">Reference proteome</keyword>
<evidence type="ECO:0000256" key="3">
    <source>
        <dbReference type="SAM" id="SignalP"/>
    </source>
</evidence>
<proteinExistence type="inferred from homology"/>
<dbReference type="InParanoid" id="A0A2S8SSC8"/>
<comment type="caution">
    <text evidence="5">The sequence shown here is derived from an EMBL/GenBank/DDBJ whole genome shotgun (WGS) entry which is preliminary data.</text>
</comment>
<comment type="similarity">
    <text evidence="2">Belongs to the bacterial solute-binding protein 2 family.</text>
</comment>
<accession>A0A2S8SSC8</accession>
<dbReference type="EMBL" id="NIGF01000009">
    <property type="protein sequence ID" value="PQV63713.1"/>
    <property type="molecule type" value="Genomic_DNA"/>
</dbReference>
<dbReference type="PANTHER" id="PTHR30036">
    <property type="entry name" value="D-XYLOSE-BINDING PERIPLASMIC PROTEIN"/>
    <property type="match status" value="1"/>
</dbReference>
<protein>
    <submittedName>
        <fullName evidence="5">Monosaccharide ABC transporter substrate-binding protein, CUT2 family</fullName>
    </submittedName>
</protein>
<dbReference type="InterPro" id="IPR050555">
    <property type="entry name" value="Bact_Solute-Bind_Prot2"/>
</dbReference>
<comment type="subcellular location">
    <subcellularLocation>
        <location evidence="1">Cell envelope</location>
    </subcellularLocation>
</comment>
<dbReference type="CDD" id="cd06314">
    <property type="entry name" value="PBP1_tmGBP"/>
    <property type="match status" value="1"/>
</dbReference>
<dbReference type="AlphaFoldDB" id="A0A2S8SSC8"/>
<dbReference type="InterPro" id="IPR025997">
    <property type="entry name" value="SBP_2_dom"/>
</dbReference>
<dbReference type="RefSeq" id="WP_105483873.1">
    <property type="nucleotide sequence ID" value="NZ_NIGF01000009.1"/>
</dbReference>
<feature type="signal peptide" evidence="3">
    <location>
        <begin position="1"/>
        <end position="23"/>
    </location>
</feature>